<accession>A0AAD8L2L7</accession>
<organism evidence="1 2">
    <name type="scientific">Tagetes erecta</name>
    <name type="common">African marigold</name>
    <dbReference type="NCBI Taxonomy" id="13708"/>
    <lineage>
        <taxon>Eukaryota</taxon>
        <taxon>Viridiplantae</taxon>
        <taxon>Streptophyta</taxon>
        <taxon>Embryophyta</taxon>
        <taxon>Tracheophyta</taxon>
        <taxon>Spermatophyta</taxon>
        <taxon>Magnoliopsida</taxon>
        <taxon>eudicotyledons</taxon>
        <taxon>Gunneridae</taxon>
        <taxon>Pentapetalae</taxon>
        <taxon>asterids</taxon>
        <taxon>campanulids</taxon>
        <taxon>Asterales</taxon>
        <taxon>Asteraceae</taxon>
        <taxon>Asteroideae</taxon>
        <taxon>Heliantheae alliance</taxon>
        <taxon>Tageteae</taxon>
        <taxon>Tagetes</taxon>
    </lineage>
</organism>
<sequence length="89" mass="9857">MPSCFRQVGGVTNGLRAKKIVEISECAQKSSVKSVRFVIDDVDSLLTYKAIKKEEPASPVIPKPVRTRSKTVGHKRNKASCVWSENVKL</sequence>
<keyword evidence="2" id="KW-1185">Reference proteome</keyword>
<dbReference type="EMBL" id="JAUHHV010000001">
    <property type="protein sequence ID" value="KAK1434300.1"/>
    <property type="molecule type" value="Genomic_DNA"/>
</dbReference>
<dbReference type="AlphaFoldDB" id="A0AAD8L2L7"/>
<proteinExistence type="predicted"/>
<comment type="caution">
    <text evidence="1">The sequence shown here is derived from an EMBL/GenBank/DDBJ whole genome shotgun (WGS) entry which is preliminary data.</text>
</comment>
<gene>
    <name evidence="1" type="ORF">QVD17_00037</name>
</gene>
<dbReference type="Proteomes" id="UP001229421">
    <property type="component" value="Unassembled WGS sequence"/>
</dbReference>
<name>A0AAD8L2L7_TARER</name>
<evidence type="ECO:0000313" key="2">
    <source>
        <dbReference type="Proteomes" id="UP001229421"/>
    </source>
</evidence>
<reference evidence="1" key="1">
    <citation type="journal article" date="2023" name="bioRxiv">
        <title>Improved chromosome-level genome assembly for marigold (Tagetes erecta).</title>
        <authorList>
            <person name="Jiang F."/>
            <person name="Yuan L."/>
            <person name="Wang S."/>
            <person name="Wang H."/>
            <person name="Xu D."/>
            <person name="Wang A."/>
            <person name="Fan W."/>
        </authorList>
    </citation>
    <scope>NUCLEOTIDE SEQUENCE</scope>
    <source>
        <strain evidence="1">WSJ</strain>
        <tissue evidence="1">Leaf</tissue>
    </source>
</reference>
<evidence type="ECO:0000313" key="1">
    <source>
        <dbReference type="EMBL" id="KAK1434300.1"/>
    </source>
</evidence>
<protein>
    <submittedName>
        <fullName evidence="1">Uncharacterized protein</fullName>
    </submittedName>
</protein>